<sequence length="838" mass="92907">MAYIQTPMDVPFISSGASSRRHYALVRNVETAHSVQQADEYIFAEVRSIRSQFNDPGLSLRSCRELLIVLLYCYNAVTTSALKQDALYFAIPHAINLAEAASNAKDKRIGYLFCSEVMPPNHELQLMLVNTLRKDLEDSSLTRICLALDNLIASSTEDVIPAVQARLHDLLVHNSPHIRRRALMVYRALSGHDPDLMKPIIPTVMKRMKDHDSSVSGAAISISASIPDNRDIHKLTNELFSSASTIGHPESRYWLLTIIRTLRNLGLNDTNLPTVIRLIRSASTSKDYGLLREAALLLGEIRNEAFLNVAMSSRRAPVESIREILVSREPNEQYLFLSCLECVDPMWWAGITPECPAVLEEWEVERFIQLLDSADPLIRRKAVKILNKVDPDIISAYYAQSVRALPAEMPYNNKVESTWRLLEVLQVQFAGDGEQYARQVLELLRHVESVGPSDSQRVLDAAVEKVLSFIRDGISMFQIASSTVFLTRLTEGEDMGPTMMVIVAALGCEYCGQLSLSPKDILSALSSRLASSTGKHYQADYMKAQTKTSAASVQDVCLVSMLRISAECDAVPEEVKLAVSGLAETAGRYIRRRCEQFLKFSAQGDVLTSILRSARSLTLPHVLEALMQQGSKLNSTSPPVSPRKRLSPTSSPSLGASKLRYDAYETPTSIPRLRGRRPSSTRSESTSSPQPALSRTVTAGDLALAAQEFEMMSLSSPQPTDQVARPPDLIAFDTPFISDPDPSDFETSWNTLGPSASARGWFEGSVDVLLDRLKGVEGNEMKVIPTDEPPFEGEMKVILQPSEAILRLRASEDDGCLWRLRCGDAQLRVRIKRALAEE</sequence>
<evidence type="ECO:0000313" key="7">
    <source>
        <dbReference type="EMBL" id="SJK98021.1"/>
    </source>
</evidence>
<proteinExistence type="predicted"/>
<dbReference type="GO" id="GO:0006886">
    <property type="term" value="P:intracellular protein transport"/>
    <property type="evidence" value="ECO:0007669"/>
    <property type="project" value="InterPro"/>
</dbReference>
<evidence type="ECO:0000256" key="1">
    <source>
        <dbReference type="ARBA" id="ARBA00004308"/>
    </source>
</evidence>
<dbReference type="STRING" id="47428.A0A284QNH9"/>
<name>A0A284QNH9_ARMOS</name>
<protein>
    <recommendedName>
        <fullName evidence="6">Clathrin/coatomer adaptor adaptin-like N-terminal domain-containing protein</fullName>
    </recommendedName>
</protein>
<evidence type="ECO:0000256" key="4">
    <source>
        <dbReference type="ARBA" id="ARBA00023136"/>
    </source>
</evidence>
<dbReference type="InterPro" id="IPR002553">
    <property type="entry name" value="Clathrin/coatomer_adapt-like_N"/>
</dbReference>
<evidence type="ECO:0000313" key="8">
    <source>
        <dbReference type="Proteomes" id="UP000219338"/>
    </source>
</evidence>
<dbReference type="OrthoDB" id="29308at2759"/>
<comment type="subcellular location">
    <subcellularLocation>
        <location evidence="1">Endomembrane system</location>
    </subcellularLocation>
</comment>
<keyword evidence="4" id="KW-0472">Membrane</keyword>
<dbReference type="PANTHER" id="PTHR22780">
    <property type="entry name" value="ADAPTIN, ALPHA/GAMMA/EPSILON"/>
    <property type="match status" value="1"/>
</dbReference>
<dbReference type="Gene3D" id="1.25.10.10">
    <property type="entry name" value="Leucine-rich Repeat Variant"/>
    <property type="match status" value="1"/>
</dbReference>
<feature type="compositionally biased region" description="Low complexity" evidence="5">
    <location>
        <begin position="680"/>
        <end position="689"/>
    </location>
</feature>
<dbReference type="GO" id="GO:0016192">
    <property type="term" value="P:vesicle-mediated transport"/>
    <property type="evidence" value="ECO:0007669"/>
    <property type="project" value="InterPro"/>
</dbReference>
<keyword evidence="8" id="KW-1185">Reference proteome</keyword>
<feature type="domain" description="Clathrin/coatomer adaptor adaptin-like N-terminal" evidence="6">
    <location>
        <begin position="40"/>
        <end position="340"/>
    </location>
</feature>
<evidence type="ECO:0000256" key="5">
    <source>
        <dbReference type="SAM" id="MobiDB-lite"/>
    </source>
</evidence>
<dbReference type="GO" id="GO:0030117">
    <property type="term" value="C:membrane coat"/>
    <property type="evidence" value="ECO:0007669"/>
    <property type="project" value="InterPro"/>
</dbReference>
<feature type="region of interest" description="Disordered" evidence="5">
    <location>
        <begin position="631"/>
        <end position="697"/>
    </location>
</feature>
<evidence type="ECO:0000256" key="3">
    <source>
        <dbReference type="ARBA" id="ARBA00022927"/>
    </source>
</evidence>
<keyword evidence="2" id="KW-0813">Transport</keyword>
<gene>
    <name evidence="7" type="ORF">ARMOST_01277</name>
</gene>
<dbReference type="GO" id="GO:0012505">
    <property type="term" value="C:endomembrane system"/>
    <property type="evidence" value="ECO:0007669"/>
    <property type="project" value="UniProtKB-SubCell"/>
</dbReference>
<dbReference type="Proteomes" id="UP000219338">
    <property type="component" value="Unassembled WGS sequence"/>
</dbReference>
<evidence type="ECO:0000259" key="6">
    <source>
        <dbReference type="Pfam" id="PF01602"/>
    </source>
</evidence>
<dbReference type="InterPro" id="IPR050840">
    <property type="entry name" value="Adaptor_Complx_Large_Subunit"/>
</dbReference>
<dbReference type="SUPFAM" id="SSF48371">
    <property type="entry name" value="ARM repeat"/>
    <property type="match status" value="1"/>
</dbReference>
<dbReference type="InterPro" id="IPR016024">
    <property type="entry name" value="ARM-type_fold"/>
</dbReference>
<organism evidence="7 8">
    <name type="scientific">Armillaria ostoyae</name>
    <name type="common">Armillaria root rot fungus</name>
    <dbReference type="NCBI Taxonomy" id="47428"/>
    <lineage>
        <taxon>Eukaryota</taxon>
        <taxon>Fungi</taxon>
        <taxon>Dikarya</taxon>
        <taxon>Basidiomycota</taxon>
        <taxon>Agaricomycotina</taxon>
        <taxon>Agaricomycetes</taxon>
        <taxon>Agaricomycetidae</taxon>
        <taxon>Agaricales</taxon>
        <taxon>Marasmiineae</taxon>
        <taxon>Physalacriaceae</taxon>
        <taxon>Armillaria</taxon>
    </lineage>
</organism>
<dbReference type="OMA" id="IGYLFCA"/>
<dbReference type="AlphaFoldDB" id="A0A284QNH9"/>
<evidence type="ECO:0000256" key="2">
    <source>
        <dbReference type="ARBA" id="ARBA00022448"/>
    </source>
</evidence>
<keyword evidence="3" id="KW-0653">Protein transport</keyword>
<dbReference type="EMBL" id="FUEG01000001">
    <property type="protein sequence ID" value="SJK98021.1"/>
    <property type="molecule type" value="Genomic_DNA"/>
</dbReference>
<reference evidence="8" key="1">
    <citation type="journal article" date="2017" name="Nat. Ecol. Evol.">
        <title>Genome expansion and lineage-specific genetic innovations in the forest pathogenic fungi Armillaria.</title>
        <authorList>
            <person name="Sipos G."/>
            <person name="Prasanna A.N."/>
            <person name="Walter M.C."/>
            <person name="O'Connor E."/>
            <person name="Balint B."/>
            <person name="Krizsan K."/>
            <person name="Kiss B."/>
            <person name="Hess J."/>
            <person name="Varga T."/>
            <person name="Slot J."/>
            <person name="Riley R."/>
            <person name="Boka B."/>
            <person name="Rigling D."/>
            <person name="Barry K."/>
            <person name="Lee J."/>
            <person name="Mihaltcheva S."/>
            <person name="LaButti K."/>
            <person name="Lipzen A."/>
            <person name="Waldron R."/>
            <person name="Moloney N.M."/>
            <person name="Sperisen C."/>
            <person name="Kredics L."/>
            <person name="Vagvoelgyi C."/>
            <person name="Patrignani A."/>
            <person name="Fitzpatrick D."/>
            <person name="Nagy I."/>
            <person name="Doyle S."/>
            <person name="Anderson J.B."/>
            <person name="Grigoriev I.V."/>
            <person name="Gueldener U."/>
            <person name="Muensterkoetter M."/>
            <person name="Nagy L.G."/>
        </authorList>
    </citation>
    <scope>NUCLEOTIDE SEQUENCE [LARGE SCALE GENOMIC DNA]</scope>
    <source>
        <strain evidence="8">C18/9</strain>
    </source>
</reference>
<dbReference type="Pfam" id="PF01602">
    <property type="entry name" value="Adaptin_N"/>
    <property type="match status" value="1"/>
</dbReference>
<accession>A0A284QNH9</accession>
<dbReference type="InterPro" id="IPR011989">
    <property type="entry name" value="ARM-like"/>
</dbReference>